<dbReference type="InterPro" id="IPR006118">
    <property type="entry name" value="Recombinase_CS"/>
</dbReference>
<feature type="active site" description="O-(5'-phospho-DNA)-serine intermediate" evidence="6">
    <location>
        <position position="9"/>
    </location>
</feature>
<keyword evidence="3" id="KW-0230">DNA invertase</keyword>
<evidence type="ECO:0000256" key="6">
    <source>
        <dbReference type="PIRSR" id="PIRSR606118-50"/>
    </source>
</evidence>
<evidence type="ECO:0000313" key="8">
    <source>
        <dbReference type="EMBL" id="QDM12910.1"/>
    </source>
</evidence>
<dbReference type="InterPro" id="IPR036162">
    <property type="entry name" value="Resolvase-like_N_sf"/>
</dbReference>
<dbReference type="Gene3D" id="3.40.50.1390">
    <property type="entry name" value="Resolvase, N-terminal catalytic domain"/>
    <property type="match status" value="1"/>
</dbReference>
<keyword evidence="8" id="KW-0614">Plasmid</keyword>
<feature type="domain" description="Resolvase/invertase-type recombinase catalytic" evidence="7">
    <location>
        <begin position="1"/>
        <end position="133"/>
    </location>
</feature>
<evidence type="ECO:0000256" key="3">
    <source>
        <dbReference type="ARBA" id="ARBA00023100"/>
    </source>
</evidence>
<dbReference type="InterPro" id="IPR050639">
    <property type="entry name" value="SSR_resolvase"/>
</dbReference>
<dbReference type="Pfam" id="PF00239">
    <property type="entry name" value="Resolvase"/>
    <property type="match status" value="1"/>
</dbReference>
<dbReference type="GO" id="GO:0003677">
    <property type="term" value="F:DNA binding"/>
    <property type="evidence" value="ECO:0007669"/>
    <property type="project" value="UniProtKB-KW"/>
</dbReference>
<dbReference type="AlphaFoldDB" id="A0AAP9DQI4"/>
<reference evidence="9" key="1">
    <citation type="journal article" date="2018" name="J. Anim. Genet.">
        <title>Acquired interbacterial defense systems protect against interspecies antagonism in the human gut microbiome.</title>
        <authorList>
            <person name="Ross B.D."/>
            <person name="Verster A.J."/>
            <person name="Radey M.C."/>
            <person name="Schmidtke D.T."/>
            <person name="Pope C.E."/>
            <person name="Hoffman L.R."/>
            <person name="Hajjar A."/>
            <person name="Peterson S.B."/>
            <person name="Borenstein E."/>
            <person name="Mougous J."/>
        </authorList>
    </citation>
    <scope>NUCLEOTIDE SEQUENCE [LARGE SCALE GENOMIC DNA]</scope>
    <source>
        <strain evidence="9">3725 D1 iv</strain>
        <plasmid evidence="9">unnamed1</plasmid>
    </source>
</reference>
<keyword evidence="4" id="KW-0238">DNA-binding</keyword>
<proteinExistence type="inferred from homology"/>
<keyword evidence="2" id="KW-0229">DNA integration</keyword>
<dbReference type="SUPFAM" id="SSF53041">
    <property type="entry name" value="Resolvase-like"/>
    <property type="match status" value="1"/>
</dbReference>
<evidence type="ECO:0000256" key="5">
    <source>
        <dbReference type="ARBA" id="ARBA00023172"/>
    </source>
</evidence>
<evidence type="ECO:0000256" key="2">
    <source>
        <dbReference type="ARBA" id="ARBA00022908"/>
    </source>
</evidence>
<name>A0AAP9DQI4_BACOV</name>
<evidence type="ECO:0000256" key="4">
    <source>
        <dbReference type="ARBA" id="ARBA00023125"/>
    </source>
</evidence>
<dbReference type="PROSITE" id="PS51736">
    <property type="entry name" value="RECOMBINASES_3"/>
    <property type="match status" value="1"/>
</dbReference>
<evidence type="ECO:0000256" key="1">
    <source>
        <dbReference type="ARBA" id="ARBA00009913"/>
    </source>
</evidence>
<organism evidence="8 9">
    <name type="scientific">Bacteroides ovatus</name>
    <dbReference type="NCBI Taxonomy" id="28116"/>
    <lineage>
        <taxon>Bacteria</taxon>
        <taxon>Pseudomonadati</taxon>
        <taxon>Bacteroidota</taxon>
        <taxon>Bacteroidia</taxon>
        <taxon>Bacteroidales</taxon>
        <taxon>Bacteroidaceae</taxon>
        <taxon>Bacteroides</taxon>
    </lineage>
</organism>
<evidence type="ECO:0000313" key="9">
    <source>
        <dbReference type="Proteomes" id="UP000318823"/>
    </source>
</evidence>
<dbReference type="GO" id="GO:0000150">
    <property type="term" value="F:DNA strand exchange activity"/>
    <property type="evidence" value="ECO:0007669"/>
    <property type="project" value="UniProtKB-KW"/>
</dbReference>
<dbReference type="FunFam" id="3.40.50.1390:FF:000001">
    <property type="entry name" value="DNA recombinase"/>
    <property type="match status" value="1"/>
</dbReference>
<dbReference type="PANTHER" id="PTHR30461">
    <property type="entry name" value="DNA-INVERTASE FROM LAMBDOID PROPHAGE"/>
    <property type="match status" value="1"/>
</dbReference>
<dbReference type="InterPro" id="IPR006119">
    <property type="entry name" value="Resolv_N"/>
</dbReference>
<gene>
    <name evidence="8" type="ORF">DYI28_29515</name>
</gene>
<keyword evidence="5" id="KW-0233">DNA recombination</keyword>
<dbReference type="GO" id="GO:0015074">
    <property type="term" value="P:DNA integration"/>
    <property type="evidence" value="ECO:0007669"/>
    <property type="project" value="UniProtKB-KW"/>
</dbReference>
<protein>
    <submittedName>
        <fullName evidence="8">Recombinase family protein</fullName>
    </submittedName>
</protein>
<dbReference type="PROSITE" id="PS00398">
    <property type="entry name" value="RECOMBINASES_2"/>
    <property type="match status" value="1"/>
</dbReference>
<dbReference type="RefSeq" id="WP_032854289.1">
    <property type="nucleotide sequence ID" value="NZ_CP041396.1"/>
</dbReference>
<sequence>MKYGYARVSRPNQNLDLQLDALRNYGVDYIFEEKISGVKKRPELEKLLSILKKGDILVIWKLDRLGRSLRDLVFIVDSLHKKEVDFRSLKDGINTNTPIGRCYFGIFASLAELEREFTIERTNAGLEAARERGRVGGRPCGLSKTALLKAKLAVIEYNKYLQLKDRTINDVCIIVGVSKATLYKYLKLQGITIRNK</sequence>
<evidence type="ECO:0000259" key="7">
    <source>
        <dbReference type="PROSITE" id="PS51736"/>
    </source>
</evidence>
<comment type="similarity">
    <text evidence="1">Belongs to the site-specific recombinase resolvase family.</text>
</comment>
<dbReference type="EMBL" id="CP041396">
    <property type="protein sequence ID" value="QDM12910.1"/>
    <property type="molecule type" value="Genomic_DNA"/>
</dbReference>
<dbReference type="Proteomes" id="UP000318823">
    <property type="component" value="Plasmid unnamed1"/>
</dbReference>
<dbReference type="SMART" id="SM00857">
    <property type="entry name" value="Resolvase"/>
    <property type="match status" value="1"/>
</dbReference>
<geneLocation type="plasmid" evidence="8 9">
    <name>unnamed1</name>
</geneLocation>
<accession>A0AAP9DQI4</accession>
<dbReference type="PANTHER" id="PTHR30461:SF2">
    <property type="entry name" value="SERINE RECOMBINASE PINE-RELATED"/>
    <property type="match status" value="1"/>
</dbReference>
<dbReference type="CDD" id="cd03768">
    <property type="entry name" value="SR_ResInv"/>
    <property type="match status" value="1"/>
</dbReference>